<evidence type="ECO:0000313" key="5">
    <source>
        <dbReference type="Proteomes" id="UP000176583"/>
    </source>
</evidence>
<organism evidence="4 5">
    <name type="scientific">candidate division WWE3 bacterium RBG_19FT_COMBO_53_11</name>
    <dbReference type="NCBI Taxonomy" id="1802613"/>
    <lineage>
        <taxon>Bacteria</taxon>
        <taxon>Katanobacteria</taxon>
    </lineage>
</organism>
<dbReference type="GO" id="GO:0046872">
    <property type="term" value="F:metal ion binding"/>
    <property type="evidence" value="ECO:0007669"/>
    <property type="project" value="InterPro"/>
</dbReference>
<dbReference type="Proteomes" id="UP000176583">
    <property type="component" value="Unassembled WGS sequence"/>
</dbReference>
<proteinExistence type="inferred from homology"/>
<accession>A0A1F4UIC9</accession>
<dbReference type="STRING" id="1802613.A2V54_00510"/>
<dbReference type="PANTHER" id="PTHR11851:SF49">
    <property type="entry name" value="MITOCHONDRIAL-PROCESSING PEPTIDASE SUBUNIT ALPHA"/>
    <property type="match status" value="1"/>
</dbReference>
<gene>
    <name evidence="4" type="ORF">A2V54_00510</name>
</gene>
<evidence type="ECO:0000313" key="4">
    <source>
        <dbReference type="EMBL" id="OGC44632.1"/>
    </source>
</evidence>
<protein>
    <recommendedName>
        <fullName evidence="6">Peptidase M16 N-terminal domain-containing protein</fullName>
    </recommendedName>
</protein>
<dbReference type="AlphaFoldDB" id="A0A1F4UIC9"/>
<reference evidence="4 5" key="1">
    <citation type="journal article" date="2016" name="Nat. Commun.">
        <title>Thousands of microbial genomes shed light on interconnected biogeochemical processes in an aquifer system.</title>
        <authorList>
            <person name="Anantharaman K."/>
            <person name="Brown C.T."/>
            <person name="Hug L.A."/>
            <person name="Sharon I."/>
            <person name="Castelle C.J."/>
            <person name="Probst A.J."/>
            <person name="Thomas B.C."/>
            <person name="Singh A."/>
            <person name="Wilkins M.J."/>
            <person name="Karaoz U."/>
            <person name="Brodie E.L."/>
            <person name="Williams K.H."/>
            <person name="Hubbard S.S."/>
            <person name="Banfield J.F."/>
        </authorList>
    </citation>
    <scope>NUCLEOTIDE SEQUENCE [LARGE SCALE GENOMIC DNA]</scope>
</reference>
<dbReference type="Pfam" id="PF05193">
    <property type="entry name" value="Peptidase_M16_C"/>
    <property type="match status" value="1"/>
</dbReference>
<feature type="domain" description="Peptidase M16 C-terminal" evidence="3">
    <location>
        <begin position="168"/>
        <end position="339"/>
    </location>
</feature>
<evidence type="ECO:0000259" key="3">
    <source>
        <dbReference type="Pfam" id="PF05193"/>
    </source>
</evidence>
<evidence type="ECO:0000259" key="2">
    <source>
        <dbReference type="Pfam" id="PF00675"/>
    </source>
</evidence>
<dbReference type="InterPro" id="IPR011765">
    <property type="entry name" value="Pept_M16_N"/>
</dbReference>
<dbReference type="EMBL" id="MEUW01000013">
    <property type="protein sequence ID" value="OGC44632.1"/>
    <property type="molecule type" value="Genomic_DNA"/>
</dbReference>
<dbReference type="Gene3D" id="3.30.830.10">
    <property type="entry name" value="Metalloenzyme, LuxS/M16 peptidase-like"/>
    <property type="match status" value="2"/>
</dbReference>
<dbReference type="SUPFAM" id="SSF63411">
    <property type="entry name" value="LuxS/MPP-like metallohydrolase"/>
    <property type="match status" value="2"/>
</dbReference>
<name>A0A1F4UIC9_UNCKA</name>
<comment type="caution">
    <text evidence="4">The sequence shown here is derived from an EMBL/GenBank/DDBJ whole genome shotgun (WGS) entry which is preliminary data.</text>
</comment>
<evidence type="ECO:0000256" key="1">
    <source>
        <dbReference type="ARBA" id="ARBA00007261"/>
    </source>
</evidence>
<comment type="similarity">
    <text evidence="1">Belongs to the peptidase M16 family.</text>
</comment>
<feature type="domain" description="Peptidase M16 N-terminal" evidence="2">
    <location>
        <begin position="24"/>
        <end position="161"/>
    </location>
</feature>
<evidence type="ECO:0008006" key="6">
    <source>
        <dbReference type="Google" id="ProtNLM"/>
    </source>
</evidence>
<dbReference type="Pfam" id="PF00675">
    <property type="entry name" value="Peptidase_M16"/>
    <property type="match status" value="1"/>
</dbReference>
<dbReference type="InterPro" id="IPR011249">
    <property type="entry name" value="Metalloenz_LuxS/M16"/>
</dbReference>
<dbReference type="InterPro" id="IPR050361">
    <property type="entry name" value="MPP/UQCRC_Complex"/>
</dbReference>
<dbReference type="InterPro" id="IPR007863">
    <property type="entry name" value="Peptidase_M16_C"/>
</dbReference>
<sequence>MEFYKEFLSNGIRLVCWPMPHLRSATAMIGFAAGGRHEDAVHPGIAHFAEHIAFKGPRRFPTGQAILEAFQDLGSSANAGTSSEMTVFYVKSPALYLGEAVEIIADIAFDPFFTDENVRVESGAIVQELKEDLDDLATQAEDLSDRLIFGDHPLGGSVLGTLESLQLITADDLHGFRRRWYTTDRTVVGLVGNLEEQVICDLRRRLESVPASRGYGLVLPFTRFQSSPAFEFREKAAEQTNTVLGFHSYGRNHPKAEALQVLEAVLSSRLYLELREYRGLVYGVDASIHLLSDCGTIEIEMALDHGELELALGVVLGELNRLRVEPVLADQLRRIKRSLRGSIDISFESTAHLCGFMVEQEGMDGNIKSFEEIVAKIEAVTVADIQDVAQEIFVGSGLNLAIVGPKPRFRKIKNLIAKF</sequence>
<dbReference type="PANTHER" id="PTHR11851">
    <property type="entry name" value="METALLOPROTEASE"/>
    <property type="match status" value="1"/>
</dbReference>